<protein>
    <recommendedName>
        <fullName evidence="4">YVTN family beta-propeller protein</fullName>
    </recommendedName>
</protein>
<organism evidence="2 3">
    <name type="scientific">Mucilaginibacter frigoritolerans</name>
    <dbReference type="NCBI Taxonomy" id="652788"/>
    <lineage>
        <taxon>Bacteria</taxon>
        <taxon>Pseudomonadati</taxon>
        <taxon>Bacteroidota</taxon>
        <taxon>Sphingobacteriia</taxon>
        <taxon>Sphingobacteriales</taxon>
        <taxon>Sphingobacteriaceae</taxon>
        <taxon>Mucilaginibacter</taxon>
    </lineage>
</organism>
<dbReference type="AlphaFoldDB" id="A0A562TT80"/>
<name>A0A562TT80_9SPHI</name>
<feature type="signal peptide" evidence="1">
    <location>
        <begin position="1"/>
        <end position="21"/>
    </location>
</feature>
<dbReference type="InterPro" id="IPR051200">
    <property type="entry name" value="Host-pathogen_enzymatic-act"/>
</dbReference>
<evidence type="ECO:0000313" key="2">
    <source>
        <dbReference type="EMBL" id="TWI96765.1"/>
    </source>
</evidence>
<feature type="chain" id="PRO_5021783567" description="YVTN family beta-propeller protein" evidence="1">
    <location>
        <begin position="22"/>
        <end position="336"/>
    </location>
</feature>
<dbReference type="PANTHER" id="PTHR47197:SF3">
    <property type="entry name" value="DIHYDRO-HEME D1 DEHYDROGENASE"/>
    <property type="match status" value="1"/>
</dbReference>
<dbReference type="InterPro" id="IPR015943">
    <property type="entry name" value="WD40/YVTN_repeat-like_dom_sf"/>
</dbReference>
<dbReference type="RefSeq" id="WP_144915108.1">
    <property type="nucleotide sequence ID" value="NZ_VLLI01000012.1"/>
</dbReference>
<keyword evidence="3" id="KW-1185">Reference proteome</keyword>
<dbReference type="Proteomes" id="UP000317010">
    <property type="component" value="Unassembled WGS sequence"/>
</dbReference>
<comment type="caution">
    <text evidence="2">The sequence shown here is derived from an EMBL/GenBank/DDBJ whole genome shotgun (WGS) entry which is preliminary data.</text>
</comment>
<dbReference type="InterPro" id="IPR011048">
    <property type="entry name" value="Haem_d1_sf"/>
</dbReference>
<evidence type="ECO:0000313" key="3">
    <source>
        <dbReference type="Proteomes" id="UP000317010"/>
    </source>
</evidence>
<dbReference type="OrthoDB" id="7187796at2"/>
<reference evidence="2 3" key="1">
    <citation type="submission" date="2019-07" db="EMBL/GenBank/DDBJ databases">
        <title>Genomic Encyclopedia of Archaeal and Bacterial Type Strains, Phase II (KMG-II): from individual species to whole genera.</title>
        <authorList>
            <person name="Goeker M."/>
        </authorList>
    </citation>
    <scope>NUCLEOTIDE SEQUENCE [LARGE SCALE GENOMIC DNA]</scope>
    <source>
        <strain evidence="2 3">ATCC BAA-1854</strain>
    </source>
</reference>
<dbReference type="SUPFAM" id="SSF51004">
    <property type="entry name" value="C-terminal (heme d1) domain of cytochrome cd1-nitrite reductase"/>
    <property type="match status" value="1"/>
</dbReference>
<gene>
    <name evidence="2" type="ORF">JN11_03877</name>
</gene>
<evidence type="ECO:0000256" key="1">
    <source>
        <dbReference type="SAM" id="SignalP"/>
    </source>
</evidence>
<dbReference type="Gene3D" id="2.130.10.10">
    <property type="entry name" value="YVTN repeat-like/Quinoprotein amine dehydrogenase"/>
    <property type="match status" value="2"/>
</dbReference>
<evidence type="ECO:0008006" key="4">
    <source>
        <dbReference type="Google" id="ProtNLM"/>
    </source>
</evidence>
<dbReference type="EMBL" id="VLLI01000012">
    <property type="protein sequence ID" value="TWI96765.1"/>
    <property type="molecule type" value="Genomic_DNA"/>
</dbReference>
<dbReference type="PANTHER" id="PTHR47197">
    <property type="entry name" value="PROTEIN NIRF"/>
    <property type="match status" value="1"/>
</dbReference>
<proteinExistence type="predicted"/>
<sequence length="336" mass="36343">MKKITILSFVILLSTLTIVKAQKNAAYHIVKTFHIKSSGGYDYTTVDTASNRLYVSHGTQVNVIDKVTGDSIGVIKSEKDVHGIALVHAVGKGYITNGGANSVIVFDLKTFQILGHVPTGQFADGIIYDDFSKKVITCNGKSKSMTVIDPVSDKAIATVQLTGWPETAASDGRGKIYVNNAEKSEIDVIDATTYKVINNWPIAPGKSASGLAIDRVNMRLFAGCDNKLLVVMNALNGKIVTTLPIGDECDAVGFDKKLRTIYSSNGEGMLTIIKELNADKFIVAQNLKTKEGARTHAVDQLTHIIYLPTGEFEPKKAGDFRPKVKPGTFQILVVKP</sequence>
<keyword evidence="1" id="KW-0732">Signal</keyword>
<accession>A0A562TT80</accession>